<dbReference type="AlphaFoldDB" id="A0A2S5B083"/>
<keyword evidence="2" id="KW-1185">Reference proteome</keyword>
<evidence type="ECO:0000313" key="2">
    <source>
        <dbReference type="Proteomes" id="UP000237144"/>
    </source>
</evidence>
<protein>
    <recommendedName>
        <fullName evidence="3">Fe2OG dioxygenase domain-containing protein</fullName>
    </recommendedName>
</protein>
<comment type="caution">
    <text evidence="1">The sequence shown here is derived from an EMBL/GenBank/DDBJ whole genome shotgun (WGS) entry which is preliminary data.</text>
</comment>
<evidence type="ECO:0008006" key="3">
    <source>
        <dbReference type="Google" id="ProtNLM"/>
    </source>
</evidence>
<dbReference type="PANTHER" id="PTHR41677:SF1">
    <property type="entry name" value="FE2OG DIOXYGENASE DOMAIN-CONTAINING PROTEIN"/>
    <property type="match status" value="1"/>
</dbReference>
<sequence length="323" mass="35107">MVAPAAFDPAVHLSYVKPSKVITMKDLALDGGISPIAVTEPFPLFSPDGVAQLRRDILSPEVLDKFTVTSYLSPCQAREFTPAAAPFVHAAWRSPEVIAAVSEAAGIDLVPVMDLELGHVNYQLGQKGKDGLRETPVVPPVQTGHFTGAELERVKALAEADTGEGPDNNVCFHQDAYPFVCVLMLSDCSAMVGGETALKTGDGRIVKARGPGVGHCVVMQGREINHAALKAYNVDERITMVTSFRAKDPMLRDASVLKTIYPITKRNRLNYQWSVYRMKLLAARFSIMARELEEKKRASGDDDKDGLGGSEIVEVETMSDFMA</sequence>
<organism evidence="1 2">
    <name type="scientific">Rhodotorula taiwanensis</name>
    <dbReference type="NCBI Taxonomy" id="741276"/>
    <lineage>
        <taxon>Eukaryota</taxon>
        <taxon>Fungi</taxon>
        <taxon>Dikarya</taxon>
        <taxon>Basidiomycota</taxon>
        <taxon>Pucciniomycotina</taxon>
        <taxon>Microbotryomycetes</taxon>
        <taxon>Sporidiobolales</taxon>
        <taxon>Sporidiobolaceae</taxon>
        <taxon>Rhodotorula</taxon>
    </lineage>
</organism>
<dbReference type="PANTHER" id="PTHR41677">
    <property type="entry name" value="YALI0B19030P"/>
    <property type="match status" value="1"/>
</dbReference>
<dbReference type="Proteomes" id="UP000237144">
    <property type="component" value="Unassembled WGS sequence"/>
</dbReference>
<dbReference type="OrthoDB" id="10256055at2759"/>
<dbReference type="EMBL" id="PJQD01000140">
    <property type="protein sequence ID" value="POY70194.1"/>
    <property type="molecule type" value="Genomic_DNA"/>
</dbReference>
<reference evidence="1 2" key="1">
    <citation type="journal article" date="2018" name="Front. Microbiol.">
        <title>Prospects for Fungal Bioremediation of Acidic Radioactive Waste Sites: Characterization and Genome Sequence of Rhodotorula taiwanensis MD1149.</title>
        <authorList>
            <person name="Tkavc R."/>
            <person name="Matrosova V.Y."/>
            <person name="Grichenko O.E."/>
            <person name="Gostincar C."/>
            <person name="Volpe R.P."/>
            <person name="Klimenkova P."/>
            <person name="Gaidamakova E.K."/>
            <person name="Zhou C.E."/>
            <person name="Stewart B.J."/>
            <person name="Lyman M.G."/>
            <person name="Malfatti S.A."/>
            <person name="Rubinfeld B."/>
            <person name="Courtot M."/>
            <person name="Singh J."/>
            <person name="Dalgard C.L."/>
            <person name="Hamilton T."/>
            <person name="Frey K.G."/>
            <person name="Gunde-Cimerman N."/>
            <person name="Dugan L."/>
            <person name="Daly M.J."/>
        </authorList>
    </citation>
    <scope>NUCLEOTIDE SEQUENCE [LARGE SCALE GENOMIC DNA]</scope>
    <source>
        <strain evidence="1 2">MD1149</strain>
    </source>
</reference>
<name>A0A2S5B083_9BASI</name>
<dbReference type="STRING" id="741276.A0A2S5B083"/>
<evidence type="ECO:0000313" key="1">
    <source>
        <dbReference type="EMBL" id="POY70194.1"/>
    </source>
</evidence>
<gene>
    <name evidence="1" type="ORF">BMF94_6777</name>
</gene>
<proteinExistence type="predicted"/>
<accession>A0A2S5B083</accession>